<dbReference type="Gene3D" id="3.40.50.150">
    <property type="entry name" value="Vaccinia Virus protein VP39"/>
    <property type="match status" value="1"/>
</dbReference>
<dbReference type="GO" id="GO:0005829">
    <property type="term" value="C:cytosol"/>
    <property type="evidence" value="ECO:0007669"/>
    <property type="project" value="TreeGrafter"/>
</dbReference>
<dbReference type="eggNOG" id="COG0667">
    <property type="taxonomic scope" value="Bacteria"/>
</dbReference>
<dbReference type="Pfam" id="PF00248">
    <property type="entry name" value="Aldo_ket_red"/>
    <property type="match status" value="1"/>
</dbReference>
<name>E9S9G1_RUMAL</name>
<dbReference type="RefSeq" id="WP_002847628.1">
    <property type="nucleotide sequence ID" value="NZ_ADKM02000040.1"/>
</dbReference>
<sequence>MCEKNIYRAIVGTNSWGSKTYGKVLRGSSVSKETLRQTVEEAMSRRLVIFDTAQDYGLGEGQRLIGELCPKDAMISSKYTPGTKYTAGQVRRSFEKDLKDFGRDYVDIYWLHLPNCIEQNLAEMTALYKEGKVRNIGISNFTLEECKRAKALLDKAGVPLFGVQNHYSIIAREWEQNGLVDWCKANGVQFWAWAVLEEGLLVPPKKGGKMSAMKLFYLRRQSKLLPLYKKMYIIGRRHNITPAQVAMAFCTSKGIVPICGCRKPYQVTDLDTAADVTLSEHEIEVLEQTADSTGVKILGADMFRFAVKKERITDSAYKQLTLSEFTKAAEVYETDKAGVYKMCKKDYPDVLAELEKEPFTDLLDCGCGTAPMLTLLHEKYPEKHYTGIDLTPKMIEVAKSKNMAGVELVVGDCENLPFAEESFDVVICCQSFHHYPNVQDFFNSVYRVLRPNGRLILRDMTAESDGVRWFMNNIEMPVINRTGHGDVHVYGREEVKNLCDNAGLKLEKFEKRGFFRLHAVARRPEK</sequence>
<dbReference type="InterPro" id="IPR036812">
    <property type="entry name" value="NAD(P)_OxRdtase_dom_sf"/>
</dbReference>
<dbReference type="SUPFAM" id="SSF53335">
    <property type="entry name" value="S-adenosyl-L-methionine-dependent methyltransferases"/>
    <property type="match status" value="1"/>
</dbReference>
<dbReference type="CDD" id="cd02440">
    <property type="entry name" value="AdoMet_MTases"/>
    <property type="match status" value="1"/>
</dbReference>
<dbReference type="InterPro" id="IPR020471">
    <property type="entry name" value="AKR"/>
</dbReference>
<organism evidence="4 5">
    <name type="scientific">Ruminococcus albus 8</name>
    <dbReference type="NCBI Taxonomy" id="246199"/>
    <lineage>
        <taxon>Bacteria</taxon>
        <taxon>Bacillati</taxon>
        <taxon>Bacillota</taxon>
        <taxon>Clostridia</taxon>
        <taxon>Eubacteriales</taxon>
        <taxon>Oscillospiraceae</taxon>
        <taxon>Ruminococcus</taxon>
    </lineage>
</organism>
<dbReference type="InterPro" id="IPR050523">
    <property type="entry name" value="AKR_Detox_Biosynth"/>
</dbReference>
<gene>
    <name evidence="4" type="ORF">CUS_6274</name>
</gene>
<dbReference type="Proteomes" id="UP000004259">
    <property type="component" value="Unassembled WGS sequence"/>
</dbReference>
<dbReference type="GO" id="GO:0032259">
    <property type="term" value="P:methylation"/>
    <property type="evidence" value="ECO:0007669"/>
    <property type="project" value="UniProtKB-KW"/>
</dbReference>
<dbReference type="SUPFAM" id="SSF51430">
    <property type="entry name" value="NAD(P)-linked oxidoreductase"/>
    <property type="match status" value="1"/>
</dbReference>
<dbReference type="STRING" id="246199.CUS_6274"/>
<dbReference type="GO" id="GO:0008757">
    <property type="term" value="F:S-adenosylmethionine-dependent methyltransferase activity"/>
    <property type="evidence" value="ECO:0007669"/>
    <property type="project" value="InterPro"/>
</dbReference>
<dbReference type="EMBL" id="ADKM02000040">
    <property type="protein sequence ID" value="EGC04130.1"/>
    <property type="molecule type" value="Genomic_DNA"/>
</dbReference>
<dbReference type="PRINTS" id="PR00069">
    <property type="entry name" value="ALDKETRDTASE"/>
</dbReference>
<feature type="domain" description="Methyltransferase type 11" evidence="3">
    <location>
        <begin position="363"/>
        <end position="457"/>
    </location>
</feature>
<dbReference type="AlphaFoldDB" id="E9S9G1"/>
<dbReference type="eggNOG" id="COG2226">
    <property type="taxonomic scope" value="Bacteria"/>
</dbReference>
<reference evidence="4 5" key="1">
    <citation type="submission" date="2011-02" db="EMBL/GenBank/DDBJ databases">
        <authorList>
            <person name="Nelson K.E."/>
            <person name="Sutton G."/>
            <person name="Torralba M."/>
            <person name="Durkin S."/>
            <person name="Harkins D."/>
            <person name="Montgomery R."/>
            <person name="Ziemer C."/>
            <person name="Klaassens E."/>
            <person name="Ocuiv P."/>
            <person name="Morrison M."/>
        </authorList>
    </citation>
    <scope>NUCLEOTIDE SEQUENCE [LARGE SCALE GENOMIC DNA]</scope>
    <source>
        <strain evidence="4 5">8</strain>
    </source>
</reference>
<dbReference type="PROSITE" id="PS00062">
    <property type="entry name" value="ALDOKETO_REDUCTASE_2"/>
    <property type="match status" value="1"/>
</dbReference>
<keyword evidence="1" id="KW-0560">Oxidoreductase</keyword>
<keyword evidence="4" id="KW-0808">Transferase</keyword>
<evidence type="ECO:0000259" key="2">
    <source>
        <dbReference type="Pfam" id="PF00248"/>
    </source>
</evidence>
<dbReference type="PANTHER" id="PTHR43364">
    <property type="entry name" value="NADH-SPECIFIC METHYLGLYOXAL REDUCTASE-RELATED"/>
    <property type="match status" value="1"/>
</dbReference>
<keyword evidence="5" id="KW-1185">Reference proteome</keyword>
<comment type="caution">
    <text evidence="4">The sequence shown here is derived from an EMBL/GenBank/DDBJ whole genome shotgun (WGS) entry which is preliminary data.</text>
</comment>
<keyword evidence="4" id="KW-0489">Methyltransferase</keyword>
<evidence type="ECO:0000256" key="1">
    <source>
        <dbReference type="ARBA" id="ARBA00023002"/>
    </source>
</evidence>
<dbReference type="Pfam" id="PF08241">
    <property type="entry name" value="Methyltransf_11"/>
    <property type="match status" value="1"/>
</dbReference>
<dbReference type="InterPro" id="IPR029063">
    <property type="entry name" value="SAM-dependent_MTases_sf"/>
</dbReference>
<dbReference type="InterPro" id="IPR018170">
    <property type="entry name" value="Aldo/ket_reductase_CS"/>
</dbReference>
<proteinExistence type="predicted"/>
<dbReference type="InterPro" id="IPR023210">
    <property type="entry name" value="NADP_OxRdtase_dom"/>
</dbReference>
<dbReference type="InterPro" id="IPR013216">
    <property type="entry name" value="Methyltransf_11"/>
</dbReference>
<evidence type="ECO:0000313" key="4">
    <source>
        <dbReference type="EMBL" id="EGC04130.1"/>
    </source>
</evidence>
<evidence type="ECO:0000259" key="3">
    <source>
        <dbReference type="Pfam" id="PF08241"/>
    </source>
</evidence>
<protein>
    <submittedName>
        <fullName evidence="4">Methyltransferase domain protein</fullName>
    </submittedName>
</protein>
<dbReference type="GO" id="GO:0016491">
    <property type="term" value="F:oxidoreductase activity"/>
    <property type="evidence" value="ECO:0007669"/>
    <property type="project" value="UniProtKB-KW"/>
</dbReference>
<evidence type="ECO:0000313" key="5">
    <source>
        <dbReference type="Proteomes" id="UP000004259"/>
    </source>
</evidence>
<feature type="domain" description="NADP-dependent oxidoreductase" evidence="2">
    <location>
        <begin position="10"/>
        <end position="288"/>
    </location>
</feature>
<dbReference type="PANTHER" id="PTHR43364:SF4">
    <property type="entry name" value="NAD(P)-LINKED OXIDOREDUCTASE SUPERFAMILY PROTEIN"/>
    <property type="match status" value="1"/>
</dbReference>
<dbReference type="Gene3D" id="3.20.20.100">
    <property type="entry name" value="NADP-dependent oxidoreductase domain"/>
    <property type="match status" value="1"/>
</dbReference>
<accession>E9S9G1</accession>